<gene>
    <name evidence="2" type="ORF">UFOPK2992_01281</name>
</gene>
<evidence type="ECO:0000313" key="2">
    <source>
        <dbReference type="EMBL" id="CAB4805922.1"/>
    </source>
</evidence>
<name>A0A6J6Y913_9ZZZZ</name>
<accession>A0A6J6Y913</accession>
<sequence>MTNPDPVTPKFRQSQCGTLGNPFKKCSKGHKGSVGFLGGKFSEAGRWVKENRWQIAGWAVAAICIAGTAGGGAAACAGAGFGLAGLKSYSSLQRNGGARGTFWRDTAVNFGTAALMTLAGSPFGENRYLTALFVLPTQGACSSVQACARP</sequence>
<dbReference type="EMBL" id="CAFAAI010000230">
    <property type="protein sequence ID" value="CAB4805922.1"/>
    <property type="molecule type" value="Genomic_DNA"/>
</dbReference>
<feature type="transmembrane region" description="Helical" evidence="1">
    <location>
        <begin position="55"/>
        <end position="84"/>
    </location>
</feature>
<keyword evidence="1" id="KW-0472">Membrane</keyword>
<keyword evidence="1" id="KW-1133">Transmembrane helix</keyword>
<dbReference type="AlphaFoldDB" id="A0A6J6Y913"/>
<proteinExistence type="predicted"/>
<protein>
    <submittedName>
        <fullName evidence="2">Unannotated protein</fullName>
    </submittedName>
</protein>
<evidence type="ECO:0000256" key="1">
    <source>
        <dbReference type="SAM" id="Phobius"/>
    </source>
</evidence>
<keyword evidence="1" id="KW-0812">Transmembrane</keyword>
<reference evidence="2" key="1">
    <citation type="submission" date="2020-05" db="EMBL/GenBank/DDBJ databases">
        <authorList>
            <person name="Chiriac C."/>
            <person name="Salcher M."/>
            <person name="Ghai R."/>
            <person name="Kavagutti S V."/>
        </authorList>
    </citation>
    <scope>NUCLEOTIDE SEQUENCE</scope>
</reference>
<organism evidence="2">
    <name type="scientific">freshwater metagenome</name>
    <dbReference type="NCBI Taxonomy" id="449393"/>
    <lineage>
        <taxon>unclassified sequences</taxon>
        <taxon>metagenomes</taxon>
        <taxon>ecological metagenomes</taxon>
    </lineage>
</organism>